<dbReference type="SMART" id="SM01312">
    <property type="entry name" value="RTC4"/>
    <property type="match status" value="1"/>
</dbReference>
<dbReference type="HOGENOM" id="CLU_2109946_0_0_1"/>
<protein>
    <recommendedName>
        <fullName evidence="2">Restriction of telomere capping protein 4 C-terminal domain-containing protein</fullName>
    </recommendedName>
</protein>
<dbReference type="Proteomes" id="UP000054018">
    <property type="component" value="Unassembled WGS sequence"/>
</dbReference>
<reference evidence="3 4" key="1">
    <citation type="submission" date="2014-04" db="EMBL/GenBank/DDBJ databases">
        <authorList>
            <consortium name="DOE Joint Genome Institute"/>
            <person name="Kuo A."/>
            <person name="Kohler A."/>
            <person name="Costa M.D."/>
            <person name="Nagy L.G."/>
            <person name="Floudas D."/>
            <person name="Copeland A."/>
            <person name="Barry K.W."/>
            <person name="Cichocki N."/>
            <person name="Veneault-Fourrey C."/>
            <person name="LaButti K."/>
            <person name="Lindquist E.A."/>
            <person name="Lipzen A."/>
            <person name="Lundell T."/>
            <person name="Morin E."/>
            <person name="Murat C."/>
            <person name="Sun H."/>
            <person name="Tunlid A."/>
            <person name="Henrissat B."/>
            <person name="Grigoriev I.V."/>
            <person name="Hibbett D.S."/>
            <person name="Martin F."/>
            <person name="Nordberg H.P."/>
            <person name="Cantor M.N."/>
            <person name="Hua S.X."/>
        </authorList>
    </citation>
    <scope>NUCLEOTIDE SEQUENCE [LARGE SCALE GENOMIC DNA]</scope>
    <source>
        <strain evidence="3 4">441</strain>
    </source>
</reference>
<evidence type="ECO:0000259" key="2">
    <source>
        <dbReference type="SMART" id="SM01312"/>
    </source>
</evidence>
<feature type="region of interest" description="Disordered" evidence="1">
    <location>
        <begin position="1"/>
        <end position="42"/>
    </location>
</feature>
<reference evidence="4" key="2">
    <citation type="submission" date="2015-01" db="EMBL/GenBank/DDBJ databases">
        <title>Evolutionary Origins and Diversification of the Mycorrhizal Mutualists.</title>
        <authorList>
            <consortium name="DOE Joint Genome Institute"/>
            <consortium name="Mycorrhizal Genomics Consortium"/>
            <person name="Kohler A."/>
            <person name="Kuo A."/>
            <person name="Nagy L.G."/>
            <person name="Floudas D."/>
            <person name="Copeland A."/>
            <person name="Barry K.W."/>
            <person name="Cichocki N."/>
            <person name="Veneault-Fourrey C."/>
            <person name="LaButti K."/>
            <person name="Lindquist E.A."/>
            <person name="Lipzen A."/>
            <person name="Lundell T."/>
            <person name="Morin E."/>
            <person name="Murat C."/>
            <person name="Riley R."/>
            <person name="Ohm R."/>
            <person name="Sun H."/>
            <person name="Tunlid A."/>
            <person name="Henrissat B."/>
            <person name="Grigoriev I.V."/>
            <person name="Hibbett D.S."/>
            <person name="Martin F."/>
        </authorList>
    </citation>
    <scope>NUCLEOTIDE SEQUENCE [LARGE SCALE GENOMIC DNA]</scope>
    <source>
        <strain evidence="4">441</strain>
    </source>
</reference>
<dbReference type="AlphaFoldDB" id="A0A0C9ZCR5"/>
<gene>
    <name evidence="3" type="ORF">PISMIDRAFT_213508</name>
</gene>
<sequence length="115" mass="13032">MPMRVERMKPDLEAIIVDDDDDDTDNDVVGDIDEDDDARGPRSRSVFWKEVKREVKKQGSRTTVGVKGQFASFEKIQPGYYGEQGSAIIHQTLFNLFPPSSSSTLSRRQNSYKGF</sequence>
<evidence type="ECO:0000313" key="4">
    <source>
        <dbReference type="Proteomes" id="UP000054018"/>
    </source>
</evidence>
<organism evidence="3 4">
    <name type="scientific">Pisolithus microcarpus 441</name>
    <dbReference type="NCBI Taxonomy" id="765257"/>
    <lineage>
        <taxon>Eukaryota</taxon>
        <taxon>Fungi</taxon>
        <taxon>Dikarya</taxon>
        <taxon>Basidiomycota</taxon>
        <taxon>Agaricomycotina</taxon>
        <taxon>Agaricomycetes</taxon>
        <taxon>Agaricomycetidae</taxon>
        <taxon>Boletales</taxon>
        <taxon>Sclerodermatineae</taxon>
        <taxon>Pisolithaceae</taxon>
        <taxon>Pisolithus</taxon>
    </lineage>
</organism>
<evidence type="ECO:0000313" key="3">
    <source>
        <dbReference type="EMBL" id="KIK17753.1"/>
    </source>
</evidence>
<dbReference type="Pfam" id="PF14474">
    <property type="entry name" value="RTC4"/>
    <property type="match status" value="1"/>
</dbReference>
<keyword evidence="4" id="KW-1185">Reference proteome</keyword>
<feature type="domain" description="Restriction of telomere capping protein 4 C-terminal" evidence="2">
    <location>
        <begin position="16"/>
        <end position="110"/>
    </location>
</feature>
<dbReference type="InterPro" id="IPR028094">
    <property type="entry name" value="RTC4_C"/>
</dbReference>
<dbReference type="STRING" id="765257.A0A0C9ZCR5"/>
<dbReference type="OrthoDB" id="128308at2759"/>
<dbReference type="EMBL" id="KN833821">
    <property type="protein sequence ID" value="KIK17753.1"/>
    <property type="molecule type" value="Genomic_DNA"/>
</dbReference>
<evidence type="ECO:0000256" key="1">
    <source>
        <dbReference type="SAM" id="MobiDB-lite"/>
    </source>
</evidence>
<accession>A0A0C9ZCR5</accession>
<feature type="compositionally biased region" description="Acidic residues" evidence="1">
    <location>
        <begin position="16"/>
        <end position="37"/>
    </location>
</feature>
<name>A0A0C9ZCR5_9AGAM</name>
<proteinExistence type="predicted"/>
<feature type="compositionally biased region" description="Basic and acidic residues" evidence="1">
    <location>
        <begin position="1"/>
        <end position="12"/>
    </location>
</feature>